<sequence length="188" mass="20284">MTTAFPLSWPDGFPRSKSRETGQFRTSLAGALNNVRTSLNLFGRDSGKPVTDVVLSSNVSLGCEKPADPGVAVWFRWQGMQVCIPVDRYATPAANLQAIHHVLEARRVELRHGTLALVMASMKGFAALPAPAGRHWSEVLGVSRTAGRDEIEAAHRLLIRQHHPDSGGSEAAAAEINAARDAALKERT</sequence>
<name>A0A840C340_9HYPH</name>
<dbReference type="InterPro" id="IPR001623">
    <property type="entry name" value="DnaJ_domain"/>
</dbReference>
<feature type="region of interest" description="Disordered" evidence="1">
    <location>
        <begin position="163"/>
        <end position="188"/>
    </location>
</feature>
<reference evidence="3 4" key="1">
    <citation type="submission" date="2020-08" db="EMBL/GenBank/DDBJ databases">
        <title>Genomic Encyclopedia of Type Strains, Phase IV (KMG-IV): sequencing the most valuable type-strain genomes for metagenomic binning, comparative biology and taxonomic classification.</title>
        <authorList>
            <person name="Goeker M."/>
        </authorList>
    </citation>
    <scope>NUCLEOTIDE SEQUENCE [LARGE SCALE GENOMIC DNA]</scope>
    <source>
        <strain evidence="3 4">DSM 103737</strain>
    </source>
</reference>
<feature type="domain" description="J" evidence="2">
    <location>
        <begin position="135"/>
        <end position="188"/>
    </location>
</feature>
<organism evidence="3 4">
    <name type="scientific">Chelatococcus caeni</name>
    <dbReference type="NCBI Taxonomy" id="1348468"/>
    <lineage>
        <taxon>Bacteria</taxon>
        <taxon>Pseudomonadati</taxon>
        <taxon>Pseudomonadota</taxon>
        <taxon>Alphaproteobacteria</taxon>
        <taxon>Hyphomicrobiales</taxon>
        <taxon>Chelatococcaceae</taxon>
        <taxon>Chelatococcus</taxon>
    </lineage>
</organism>
<proteinExistence type="predicted"/>
<dbReference type="RefSeq" id="WP_183316693.1">
    <property type="nucleotide sequence ID" value="NZ_JACIEN010000002.1"/>
</dbReference>
<feature type="region of interest" description="Disordered" evidence="1">
    <location>
        <begin position="1"/>
        <end position="20"/>
    </location>
</feature>
<comment type="caution">
    <text evidence="3">The sequence shown here is derived from an EMBL/GenBank/DDBJ whole genome shotgun (WGS) entry which is preliminary data.</text>
</comment>
<dbReference type="EMBL" id="JACIEN010000002">
    <property type="protein sequence ID" value="MBB4017336.1"/>
    <property type="molecule type" value="Genomic_DNA"/>
</dbReference>
<gene>
    <name evidence="3" type="ORF">GGR16_002365</name>
</gene>
<dbReference type="SUPFAM" id="SSF46565">
    <property type="entry name" value="Chaperone J-domain"/>
    <property type="match status" value="1"/>
</dbReference>
<evidence type="ECO:0000313" key="3">
    <source>
        <dbReference type="EMBL" id="MBB4017336.1"/>
    </source>
</evidence>
<keyword evidence="4" id="KW-1185">Reference proteome</keyword>
<protein>
    <recommendedName>
        <fullName evidence="2">J domain-containing protein</fullName>
    </recommendedName>
</protein>
<evidence type="ECO:0000256" key="1">
    <source>
        <dbReference type="SAM" id="MobiDB-lite"/>
    </source>
</evidence>
<evidence type="ECO:0000259" key="2">
    <source>
        <dbReference type="PROSITE" id="PS50076"/>
    </source>
</evidence>
<dbReference type="CDD" id="cd06257">
    <property type="entry name" value="DnaJ"/>
    <property type="match status" value="1"/>
</dbReference>
<dbReference type="Gene3D" id="1.10.287.110">
    <property type="entry name" value="DnaJ domain"/>
    <property type="match status" value="1"/>
</dbReference>
<dbReference type="AlphaFoldDB" id="A0A840C340"/>
<dbReference type="SMART" id="SM00271">
    <property type="entry name" value="DnaJ"/>
    <property type="match status" value="1"/>
</dbReference>
<dbReference type="InterPro" id="IPR036869">
    <property type="entry name" value="J_dom_sf"/>
</dbReference>
<dbReference type="PROSITE" id="PS50076">
    <property type="entry name" value="DNAJ_2"/>
    <property type="match status" value="1"/>
</dbReference>
<evidence type="ECO:0000313" key="4">
    <source>
        <dbReference type="Proteomes" id="UP000577362"/>
    </source>
</evidence>
<dbReference type="Proteomes" id="UP000577362">
    <property type="component" value="Unassembled WGS sequence"/>
</dbReference>
<accession>A0A840C340</accession>
<dbReference type="Pfam" id="PF00226">
    <property type="entry name" value="DnaJ"/>
    <property type="match status" value="1"/>
</dbReference>
<feature type="compositionally biased region" description="Low complexity" evidence="1">
    <location>
        <begin position="171"/>
        <end position="181"/>
    </location>
</feature>